<dbReference type="RefSeq" id="WP_203761281.1">
    <property type="nucleotide sequence ID" value="NZ_BAAABO010000029.1"/>
</dbReference>
<proteinExistence type="predicted"/>
<evidence type="ECO:0000313" key="2">
    <source>
        <dbReference type="Proteomes" id="UP000609879"/>
    </source>
</evidence>
<reference evidence="1 2" key="1">
    <citation type="submission" date="2021-01" db="EMBL/GenBank/DDBJ databases">
        <title>Whole genome shotgun sequence of Actinoplanes deccanensis NBRC 13994.</title>
        <authorList>
            <person name="Komaki H."/>
            <person name="Tamura T."/>
        </authorList>
    </citation>
    <scope>NUCLEOTIDE SEQUENCE [LARGE SCALE GENOMIC DNA]</scope>
    <source>
        <strain evidence="1 2">NBRC 13994</strain>
    </source>
</reference>
<dbReference type="EMBL" id="BOMI01000033">
    <property type="protein sequence ID" value="GID73358.1"/>
    <property type="molecule type" value="Genomic_DNA"/>
</dbReference>
<accession>A0ABQ3Y033</accession>
<name>A0ABQ3Y033_9ACTN</name>
<dbReference type="Proteomes" id="UP000609879">
    <property type="component" value="Unassembled WGS sequence"/>
</dbReference>
<comment type="caution">
    <text evidence="1">The sequence shown here is derived from an EMBL/GenBank/DDBJ whole genome shotgun (WGS) entry which is preliminary data.</text>
</comment>
<organism evidence="1 2">
    <name type="scientific">Paractinoplanes deccanensis</name>
    <dbReference type="NCBI Taxonomy" id="113561"/>
    <lineage>
        <taxon>Bacteria</taxon>
        <taxon>Bacillati</taxon>
        <taxon>Actinomycetota</taxon>
        <taxon>Actinomycetes</taxon>
        <taxon>Micromonosporales</taxon>
        <taxon>Micromonosporaceae</taxon>
        <taxon>Paractinoplanes</taxon>
    </lineage>
</organism>
<sequence length="78" mass="9355">MNVKVYDVDQPDREIDGKYTIDTTFGLPAVGDELYLRERDYNTNRFYLEATVRRRRFVFSDNKPEGAEVHVWVQRARR</sequence>
<keyword evidence="2" id="KW-1185">Reference proteome</keyword>
<gene>
    <name evidence="1" type="ORF">Ade02nite_19990</name>
</gene>
<protein>
    <submittedName>
        <fullName evidence="1">Uncharacterized protein</fullName>
    </submittedName>
</protein>
<evidence type="ECO:0000313" key="1">
    <source>
        <dbReference type="EMBL" id="GID73358.1"/>
    </source>
</evidence>